<accession>A0ACC5W221</accession>
<evidence type="ECO:0000313" key="1">
    <source>
        <dbReference type="EMBL" id="MBZ7974611.1"/>
    </source>
</evidence>
<proteinExistence type="predicted"/>
<comment type="caution">
    <text evidence="1">The sequence shown here is derived from an EMBL/GenBank/DDBJ whole genome shotgun (WGS) entry which is preliminary data.</text>
</comment>
<evidence type="ECO:0000313" key="2">
    <source>
        <dbReference type="Proteomes" id="UP001319828"/>
    </source>
</evidence>
<dbReference type="Proteomes" id="UP001319828">
    <property type="component" value="Unassembled WGS sequence"/>
</dbReference>
<name>A0ACC5W221_9BACT</name>
<organism evidence="1 2">
    <name type="scientific">Campylobacter molothri</name>
    <dbReference type="NCBI Taxonomy" id="1032242"/>
    <lineage>
        <taxon>Bacteria</taxon>
        <taxon>Pseudomonadati</taxon>
        <taxon>Campylobacterota</taxon>
        <taxon>Epsilonproteobacteria</taxon>
        <taxon>Campylobacterales</taxon>
        <taxon>Campylobacteraceae</taxon>
        <taxon>Campylobacter</taxon>
    </lineage>
</organism>
<sequence>MREIESGIFKILSIEMKKFNFEQNKVTKINIDNVKSIQCKNKIGAIAKKQDSKEKDQFLIQLDFDIQAHIANNDVYNISTSILSLIEFENKNKENELFLNNAVAIMFSYLRPMIAQITMLSGFPPYHLQPVSFEQFKVDIINNN</sequence>
<dbReference type="EMBL" id="JACHUQ010000006">
    <property type="protein sequence ID" value="MBZ7974611.1"/>
    <property type="molecule type" value="Genomic_DNA"/>
</dbReference>
<protein>
    <submittedName>
        <fullName evidence="1">Protein-export chaperone SecB</fullName>
    </submittedName>
</protein>
<keyword evidence="2" id="KW-1185">Reference proteome</keyword>
<gene>
    <name evidence="1" type="ORF">H2252_04380</name>
</gene>
<reference evidence="1" key="1">
    <citation type="submission" date="2020-07" db="EMBL/GenBank/DDBJ databases">
        <title>Campylobacter molothri sp. nov. isolated from wild birds.</title>
        <authorList>
            <person name="Miller W.G."/>
            <person name="Chapman M.H."/>
            <person name="Yee E."/>
            <person name="Lopes B.S."/>
            <person name="Forbes K.J."/>
        </authorList>
    </citation>
    <scope>NUCLEOTIDE SEQUENCE</scope>
    <source>
        <strain evidence="1">RM9754</strain>
    </source>
</reference>